<dbReference type="GO" id="GO:0000981">
    <property type="term" value="F:DNA-binding transcription factor activity, RNA polymerase II-specific"/>
    <property type="evidence" value="ECO:0007669"/>
    <property type="project" value="TreeGrafter"/>
</dbReference>
<dbReference type="PROSITE" id="PS50090">
    <property type="entry name" value="MYB_LIKE"/>
    <property type="match status" value="2"/>
</dbReference>
<feature type="domain" description="Myb-like" evidence="8">
    <location>
        <begin position="53"/>
        <end position="103"/>
    </location>
</feature>
<dbReference type="SMART" id="SM00717">
    <property type="entry name" value="SANT"/>
    <property type="match status" value="2"/>
</dbReference>
<dbReference type="InterPro" id="IPR017930">
    <property type="entry name" value="Myb_dom"/>
</dbReference>
<evidence type="ECO:0000256" key="4">
    <source>
        <dbReference type="ARBA" id="ARBA00023125"/>
    </source>
</evidence>
<evidence type="ECO:0000313" key="11">
    <source>
        <dbReference type="Proteomes" id="UP000489600"/>
    </source>
</evidence>
<dbReference type="PANTHER" id="PTHR45614:SF195">
    <property type="entry name" value="TRANSCRIPTION FACTOR MYB77"/>
    <property type="match status" value="1"/>
</dbReference>
<keyword evidence="6" id="KW-0539">Nucleus</keyword>
<sequence>MADRVKGPWSQEEDEQLRRMVEKYGPRNWSAISKSIPGRSGKSCRLRWCNQLSPEVEHRPFSPEEDETIISARAKFGNKWATIARLLNGRTDNAVKNHWNSTLKRKCSGGGGEDGSFVPATEEDQDRPKKRRSVSLDSNGGVSAPVDTGLYMNPESPTGIDVSDSSMIPSPPSPPVAVQLFKPMPFSGGFALPAPIEISSSSEDPETSLSLSLPGAEVNYESKNTSSSHHNNIALMFPRFESQMKINVKERGGEEAIVGRRAEFMTVVQEMIKAEVRNYMAEMEKNTGGGGFVVGGLYESGNGGFRDSGITPKVE</sequence>
<reference evidence="10" key="1">
    <citation type="submission" date="2019-07" db="EMBL/GenBank/DDBJ databases">
        <authorList>
            <person name="Dittberner H."/>
        </authorList>
    </citation>
    <scope>NUCLEOTIDE SEQUENCE [LARGE SCALE GENOMIC DNA]</scope>
</reference>
<dbReference type="GO" id="GO:0005634">
    <property type="term" value="C:nucleus"/>
    <property type="evidence" value="ECO:0007669"/>
    <property type="project" value="UniProtKB-SubCell"/>
</dbReference>
<evidence type="ECO:0000256" key="3">
    <source>
        <dbReference type="ARBA" id="ARBA00023015"/>
    </source>
</evidence>
<dbReference type="PANTHER" id="PTHR45614">
    <property type="entry name" value="MYB PROTEIN-RELATED"/>
    <property type="match status" value="1"/>
</dbReference>
<comment type="caution">
    <text evidence="10">The sequence shown here is derived from an EMBL/GenBank/DDBJ whole genome shotgun (WGS) entry which is preliminary data.</text>
</comment>
<dbReference type="InterPro" id="IPR009057">
    <property type="entry name" value="Homeodomain-like_sf"/>
</dbReference>
<feature type="domain" description="Myb-like" evidence="8">
    <location>
        <begin position="1"/>
        <end position="52"/>
    </location>
</feature>
<dbReference type="Gene3D" id="1.10.10.60">
    <property type="entry name" value="Homeodomain-like"/>
    <property type="match status" value="2"/>
</dbReference>
<accession>A0A565BUR9</accession>
<proteinExistence type="predicted"/>
<dbReference type="FunFam" id="1.10.10.60:FF:000744">
    <property type="entry name" value="MYB transcription factor"/>
    <property type="match status" value="1"/>
</dbReference>
<dbReference type="PROSITE" id="PS51294">
    <property type="entry name" value="HTH_MYB"/>
    <property type="match status" value="2"/>
</dbReference>
<evidence type="ECO:0000313" key="10">
    <source>
        <dbReference type="EMBL" id="VVB05113.1"/>
    </source>
</evidence>
<evidence type="ECO:0000256" key="2">
    <source>
        <dbReference type="ARBA" id="ARBA00022737"/>
    </source>
</evidence>
<evidence type="ECO:0000259" key="8">
    <source>
        <dbReference type="PROSITE" id="PS50090"/>
    </source>
</evidence>
<dbReference type="FunFam" id="1.10.10.60:FF:000060">
    <property type="entry name" value="MYB transcription factor"/>
    <property type="match status" value="1"/>
</dbReference>
<feature type="domain" description="HTH myb-type" evidence="9">
    <location>
        <begin position="1"/>
        <end position="56"/>
    </location>
</feature>
<dbReference type="Proteomes" id="UP000489600">
    <property type="component" value="Unassembled WGS sequence"/>
</dbReference>
<feature type="region of interest" description="Disordered" evidence="7">
    <location>
        <begin position="103"/>
        <end position="153"/>
    </location>
</feature>
<dbReference type="SUPFAM" id="SSF46689">
    <property type="entry name" value="Homeodomain-like"/>
    <property type="match status" value="1"/>
</dbReference>
<evidence type="ECO:0000256" key="7">
    <source>
        <dbReference type="SAM" id="MobiDB-lite"/>
    </source>
</evidence>
<dbReference type="EMBL" id="CABITT030000005">
    <property type="protein sequence ID" value="VVB05113.1"/>
    <property type="molecule type" value="Genomic_DNA"/>
</dbReference>
<organism evidence="10 11">
    <name type="scientific">Arabis nemorensis</name>
    <dbReference type="NCBI Taxonomy" id="586526"/>
    <lineage>
        <taxon>Eukaryota</taxon>
        <taxon>Viridiplantae</taxon>
        <taxon>Streptophyta</taxon>
        <taxon>Embryophyta</taxon>
        <taxon>Tracheophyta</taxon>
        <taxon>Spermatophyta</taxon>
        <taxon>Magnoliopsida</taxon>
        <taxon>eudicotyledons</taxon>
        <taxon>Gunneridae</taxon>
        <taxon>Pentapetalae</taxon>
        <taxon>rosids</taxon>
        <taxon>malvids</taxon>
        <taxon>Brassicales</taxon>
        <taxon>Brassicaceae</taxon>
        <taxon>Arabideae</taxon>
        <taxon>Arabis</taxon>
    </lineage>
</organism>
<dbReference type="InterPro" id="IPR050560">
    <property type="entry name" value="MYB_TF"/>
</dbReference>
<evidence type="ECO:0000259" key="9">
    <source>
        <dbReference type="PROSITE" id="PS51294"/>
    </source>
</evidence>
<dbReference type="Pfam" id="PF00249">
    <property type="entry name" value="Myb_DNA-binding"/>
    <property type="match status" value="2"/>
</dbReference>
<evidence type="ECO:0000256" key="1">
    <source>
        <dbReference type="ARBA" id="ARBA00004123"/>
    </source>
</evidence>
<dbReference type="InterPro" id="IPR001005">
    <property type="entry name" value="SANT/Myb"/>
</dbReference>
<feature type="domain" description="HTH myb-type" evidence="9">
    <location>
        <begin position="58"/>
        <end position="107"/>
    </location>
</feature>
<keyword evidence="11" id="KW-1185">Reference proteome</keyword>
<gene>
    <name evidence="10" type="ORF">ANE_LOCUS15557</name>
</gene>
<comment type="subcellular location">
    <subcellularLocation>
        <location evidence="1">Nucleus</location>
    </subcellularLocation>
</comment>
<keyword evidence="3" id="KW-0805">Transcription regulation</keyword>
<keyword evidence="2" id="KW-0677">Repeat</keyword>
<dbReference type="GO" id="GO:0000978">
    <property type="term" value="F:RNA polymerase II cis-regulatory region sequence-specific DNA binding"/>
    <property type="evidence" value="ECO:0007669"/>
    <property type="project" value="TreeGrafter"/>
</dbReference>
<evidence type="ECO:0000256" key="6">
    <source>
        <dbReference type="ARBA" id="ARBA00023242"/>
    </source>
</evidence>
<dbReference type="OrthoDB" id="2143914at2759"/>
<dbReference type="AlphaFoldDB" id="A0A565BUR9"/>
<evidence type="ECO:0000256" key="5">
    <source>
        <dbReference type="ARBA" id="ARBA00023163"/>
    </source>
</evidence>
<dbReference type="CDD" id="cd00167">
    <property type="entry name" value="SANT"/>
    <property type="match status" value="2"/>
</dbReference>
<keyword evidence="4" id="KW-0238">DNA-binding</keyword>
<name>A0A565BUR9_9BRAS</name>
<keyword evidence="5" id="KW-0804">Transcription</keyword>
<protein>
    <submittedName>
        <fullName evidence="10">Uncharacterized protein</fullName>
    </submittedName>
</protein>